<dbReference type="Gene3D" id="3.20.20.80">
    <property type="entry name" value="Glycosidases"/>
    <property type="match status" value="1"/>
</dbReference>
<dbReference type="GO" id="GO:0005576">
    <property type="term" value="C:extracellular region"/>
    <property type="evidence" value="ECO:0007669"/>
    <property type="project" value="UniProtKB-SubCell"/>
</dbReference>
<feature type="compositionally biased region" description="Polar residues" evidence="11">
    <location>
        <begin position="63"/>
        <end position="80"/>
    </location>
</feature>
<dbReference type="SUPFAM" id="SSF51445">
    <property type="entry name" value="(Trans)glycosidases"/>
    <property type="match status" value="1"/>
</dbReference>
<evidence type="ECO:0000256" key="9">
    <source>
        <dbReference type="ARBA" id="ARBA00038929"/>
    </source>
</evidence>
<dbReference type="GO" id="GO:0004338">
    <property type="term" value="F:glucan exo-1,3-beta-glucosidase activity"/>
    <property type="evidence" value="ECO:0007669"/>
    <property type="project" value="UniProtKB-EC"/>
</dbReference>
<dbReference type="InterPro" id="IPR001547">
    <property type="entry name" value="Glyco_hydro_5"/>
</dbReference>
<name>A0A8H3FEH8_9LECA</name>
<dbReference type="GO" id="GO:0009986">
    <property type="term" value="C:cell surface"/>
    <property type="evidence" value="ECO:0007669"/>
    <property type="project" value="TreeGrafter"/>
</dbReference>
<evidence type="ECO:0000256" key="10">
    <source>
        <dbReference type="RuleBase" id="RU361153"/>
    </source>
</evidence>
<dbReference type="AlphaFoldDB" id="A0A8H3FEH8"/>
<feature type="chain" id="PRO_5034704415" description="glucan 1,3-beta-glucosidase" evidence="12">
    <location>
        <begin position="19"/>
        <end position="568"/>
    </location>
</feature>
<evidence type="ECO:0000256" key="8">
    <source>
        <dbReference type="ARBA" id="ARBA00036824"/>
    </source>
</evidence>
<organism evidence="14 15">
    <name type="scientific">Gomphillus americanus</name>
    <dbReference type="NCBI Taxonomy" id="1940652"/>
    <lineage>
        <taxon>Eukaryota</taxon>
        <taxon>Fungi</taxon>
        <taxon>Dikarya</taxon>
        <taxon>Ascomycota</taxon>
        <taxon>Pezizomycotina</taxon>
        <taxon>Lecanoromycetes</taxon>
        <taxon>OSLEUM clade</taxon>
        <taxon>Ostropomycetidae</taxon>
        <taxon>Ostropales</taxon>
        <taxon>Graphidaceae</taxon>
        <taxon>Gomphilloideae</taxon>
        <taxon>Gomphillus</taxon>
    </lineage>
</organism>
<gene>
    <name evidence="14" type="ORF">GOMPHAMPRED_002703</name>
</gene>
<evidence type="ECO:0000256" key="2">
    <source>
        <dbReference type="ARBA" id="ARBA00005641"/>
    </source>
</evidence>
<evidence type="ECO:0000256" key="6">
    <source>
        <dbReference type="ARBA" id="ARBA00023295"/>
    </source>
</evidence>
<dbReference type="Proteomes" id="UP000664169">
    <property type="component" value="Unassembled WGS sequence"/>
</dbReference>
<feature type="compositionally biased region" description="Polar residues" evidence="11">
    <location>
        <begin position="155"/>
        <end position="180"/>
    </location>
</feature>
<evidence type="ECO:0000256" key="7">
    <source>
        <dbReference type="ARBA" id="ARBA00023316"/>
    </source>
</evidence>
<dbReference type="Pfam" id="PF00150">
    <property type="entry name" value="Cellulase"/>
    <property type="match status" value="1"/>
</dbReference>
<dbReference type="InterPro" id="IPR017853">
    <property type="entry name" value="GH"/>
</dbReference>
<comment type="similarity">
    <text evidence="2 10">Belongs to the glycosyl hydrolase 5 (cellulase A) family.</text>
</comment>
<dbReference type="EMBL" id="CAJPDQ010000019">
    <property type="protein sequence ID" value="CAF9922983.1"/>
    <property type="molecule type" value="Genomic_DNA"/>
</dbReference>
<feature type="region of interest" description="Disordered" evidence="11">
    <location>
        <begin position="30"/>
        <end position="191"/>
    </location>
</feature>
<evidence type="ECO:0000256" key="5">
    <source>
        <dbReference type="ARBA" id="ARBA00022801"/>
    </source>
</evidence>
<evidence type="ECO:0000259" key="13">
    <source>
        <dbReference type="Pfam" id="PF00150"/>
    </source>
</evidence>
<evidence type="ECO:0000256" key="4">
    <source>
        <dbReference type="ARBA" id="ARBA00022729"/>
    </source>
</evidence>
<evidence type="ECO:0000256" key="3">
    <source>
        <dbReference type="ARBA" id="ARBA00022525"/>
    </source>
</evidence>
<feature type="compositionally biased region" description="Low complexity" evidence="11">
    <location>
        <begin position="114"/>
        <end position="154"/>
    </location>
</feature>
<accession>A0A8H3FEH8</accession>
<evidence type="ECO:0000256" key="12">
    <source>
        <dbReference type="SAM" id="SignalP"/>
    </source>
</evidence>
<evidence type="ECO:0000313" key="15">
    <source>
        <dbReference type="Proteomes" id="UP000664169"/>
    </source>
</evidence>
<evidence type="ECO:0000313" key="14">
    <source>
        <dbReference type="EMBL" id="CAF9922983.1"/>
    </source>
</evidence>
<comment type="catalytic activity">
    <reaction evidence="8">
        <text>Successive hydrolysis of beta-D-glucose units from the non-reducing ends of (1-&gt;3)-beta-D-glucans, releasing alpha-glucose.</text>
        <dbReference type="EC" id="3.2.1.58"/>
    </reaction>
</comment>
<dbReference type="OrthoDB" id="62120at2759"/>
<keyword evidence="6 10" id="KW-0326">Glycosidase</keyword>
<dbReference type="GO" id="GO:0009251">
    <property type="term" value="P:glucan catabolic process"/>
    <property type="evidence" value="ECO:0007669"/>
    <property type="project" value="TreeGrafter"/>
</dbReference>
<keyword evidence="7" id="KW-0961">Cell wall biogenesis/degradation</keyword>
<sequence>MRFLQLISVLAIAAPIIAFPLPASDDIEYEEDDEACGAPSGILRPDPLPVEKSSSADPPKVPSLTSEVASVTTSVPTSALTSASTSVPTSGSTTSSHGGRIPISDPLTFVPFPTVGTSDSVSTSVPASTPSDVTTSDPTSKSSTSDSTPSAHTSKSSASDPTQKSTSVESSTTSANKPTTVPNPPATPSGLLRGVNVGNWLVIEPWMDDGSLLKGKFQGASDQWTFDGLDKDGSAIKAHWDSWFTEADVQKIKSFGFNALRIPIGYWAIDNSGTPYHKGAADYMDKAIGWARNAGMKVMVDCHGSPGSQNGQMHSGRQGNVVWQQDDNLQKSTEILQKMVQKWGTPENADVVFAIEIVNEPKANAPNDFSVSQSWAASTYNAMQKTIAANGLNKDIQIITHDSFEGPTKFISIAAQVQSPIQRTTFGVDQHDYQLYTDADNSLNQPAHIKKACGWGQDLATTKARMPVYVGEWSALTNICVDSNGKTSPGPGGKPGACTSDNSKQWNEQVVGQVRRYVEAQLDTYEAHSDGHFIWAYKAPGGWGLSNLIDVGAFPQPINARKYPGQCS</sequence>
<feature type="domain" description="Glycoside hydrolase family 5" evidence="13">
    <location>
        <begin position="237"/>
        <end position="476"/>
    </location>
</feature>
<keyword evidence="3" id="KW-0964">Secreted</keyword>
<feature type="signal peptide" evidence="12">
    <location>
        <begin position="1"/>
        <end position="18"/>
    </location>
</feature>
<keyword evidence="15" id="KW-1185">Reference proteome</keyword>
<evidence type="ECO:0000256" key="1">
    <source>
        <dbReference type="ARBA" id="ARBA00004613"/>
    </source>
</evidence>
<dbReference type="PANTHER" id="PTHR31297:SF1">
    <property type="entry name" value="GLUCAN 1,3-BETA-GLUCOSIDASE I_II-RELATED"/>
    <property type="match status" value="1"/>
</dbReference>
<proteinExistence type="inferred from homology"/>
<dbReference type="EC" id="3.2.1.58" evidence="9"/>
<comment type="caution">
    <text evidence="14">The sequence shown here is derived from an EMBL/GenBank/DDBJ whole genome shotgun (WGS) entry which is preliminary data.</text>
</comment>
<keyword evidence="4 12" id="KW-0732">Signal</keyword>
<dbReference type="PANTHER" id="PTHR31297">
    <property type="entry name" value="GLUCAN ENDO-1,6-BETA-GLUCOSIDASE B"/>
    <property type="match status" value="1"/>
</dbReference>
<evidence type="ECO:0000256" key="11">
    <source>
        <dbReference type="SAM" id="MobiDB-lite"/>
    </source>
</evidence>
<reference evidence="14" key="1">
    <citation type="submission" date="2021-03" db="EMBL/GenBank/DDBJ databases">
        <authorList>
            <person name="Tagirdzhanova G."/>
        </authorList>
    </citation>
    <scope>NUCLEOTIDE SEQUENCE</scope>
</reference>
<comment type="subcellular location">
    <subcellularLocation>
        <location evidence="1">Secreted</location>
    </subcellularLocation>
</comment>
<keyword evidence="5 10" id="KW-0378">Hydrolase</keyword>
<dbReference type="InterPro" id="IPR050386">
    <property type="entry name" value="Glycosyl_hydrolase_5"/>
</dbReference>
<feature type="compositionally biased region" description="Low complexity" evidence="11">
    <location>
        <begin position="81"/>
        <end position="96"/>
    </location>
</feature>
<protein>
    <recommendedName>
        <fullName evidence="9">glucan 1,3-beta-glucosidase</fullName>
        <ecNumber evidence="9">3.2.1.58</ecNumber>
    </recommendedName>
</protein>
<dbReference type="GO" id="GO:0071555">
    <property type="term" value="P:cell wall organization"/>
    <property type="evidence" value="ECO:0007669"/>
    <property type="project" value="UniProtKB-KW"/>
</dbReference>